<dbReference type="Proteomes" id="UP001065613">
    <property type="component" value="Chromosome"/>
</dbReference>
<dbReference type="Pfam" id="PF05685">
    <property type="entry name" value="Uma2"/>
    <property type="match status" value="1"/>
</dbReference>
<dbReference type="AlphaFoldDB" id="A0A977KVL4"/>
<dbReference type="EMBL" id="CP073041">
    <property type="protein sequence ID" value="UXE60766.1"/>
    <property type="molecule type" value="Genomic_DNA"/>
</dbReference>
<keyword evidence="2" id="KW-0255">Endonuclease</keyword>
<dbReference type="PANTHER" id="PTHR35400">
    <property type="entry name" value="SLR1083 PROTEIN"/>
    <property type="match status" value="1"/>
</dbReference>
<reference evidence="2" key="1">
    <citation type="submission" date="2021-04" db="EMBL/GenBank/DDBJ databases">
        <title>Genome sequence of Woronichinia naegeliana from Washington state freshwater lake bloom.</title>
        <authorList>
            <person name="Dreher T.W."/>
        </authorList>
    </citation>
    <scope>NUCLEOTIDE SEQUENCE</scope>
    <source>
        <strain evidence="2">WA131</strain>
    </source>
</reference>
<dbReference type="InterPro" id="IPR008538">
    <property type="entry name" value="Uma2"/>
</dbReference>
<keyword evidence="2" id="KW-0378">Hydrolase</keyword>
<gene>
    <name evidence="2" type="ORF">KA717_35655</name>
</gene>
<evidence type="ECO:0000313" key="2">
    <source>
        <dbReference type="EMBL" id="UXE60766.1"/>
    </source>
</evidence>
<dbReference type="InterPro" id="IPR011335">
    <property type="entry name" value="Restrct_endonuc-II-like"/>
</dbReference>
<dbReference type="KEGG" id="wna:KA717_35655"/>
<evidence type="ECO:0000259" key="1">
    <source>
        <dbReference type="Pfam" id="PF05685"/>
    </source>
</evidence>
<dbReference type="GO" id="GO:0004519">
    <property type="term" value="F:endonuclease activity"/>
    <property type="evidence" value="ECO:0007669"/>
    <property type="project" value="UniProtKB-KW"/>
</dbReference>
<proteinExistence type="predicted"/>
<keyword evidence="2" id="KW-0540">Nuclease</keyword>
<dbReference type="Gene3D" id="3.90.1570.10">
    <property type="entry name" value="tt1808, chain A"/>
    <property type="match status" value="1"/>
</dbReference>
<dbReference type="InterPro" id="IPR012296">
    <property type="entry name" value="Nuclease_put_TT1808"/>
</dbReference>
<protein>
    <submittedName>
        <fullName evidence="2">Uma2 family endonuclease</fullName>
    </submittedName>
</protein>
<accession>A0A977KVL4</accession>
<organism evidence="2">
    <name type="scientific">Woronichinia naegeliana WA131</name>
    <dbReference type="NCBI Taxonomy" id="2824559"/>
    <lineage>
        <taxon>Bacteria</taxon>
        <taxon>Bacillati</taxon>
        <taxon>Cyanobacteriota</taxon>
        <taxon>Cyanophyceae</taxon>
        <taxon>Synechococcales</taxon>
        <taxon>Coelosphaeriaceae</taxon>
        <taxon>Woronichinia</taxon>
    </lineage>
</organism>
<dbReference type="CDD" id="cd06260">
    <property type="entry name" value="DUF820-like"/>
    <property type="match status" value="1"/>
</dbReference>
<dbReference type="PANTHER" id="PTHR35400:SF1">
    <property type="entry name" value="SLR1083 PROTEIN"/>
    <property type="match status" value="1"/>
</dbReference>
<feature type="domain" description="Putative restriction endonuclease" evidence="1">
    <location>
        <begin position="7"/>
        <end position="165"/>
    </location>
</feature>
<dbReference type="SUPFAM" id="SSF52980">
    <property type="entry name" value="Restriction endonuclease-like"/>
    <property type="match status" value="1"/>
</dbReference>
<name>A0A977KVL4_9CYAN</name>
<sequence length="170" mass="19495">MGEAQIFPPSDRLELIEGEVITMSPIGFRHAATINRLLDQFLTLQLQKRTIISIQNSLRLAPHSEPQPDLVLLKPREDFYAHQLPQAQDVLLLIEVADSSLSYDREIKIPLYAKHRINEVWLVNLNQAQLEVYHSPQEGYYQDQTILTAPQTLTSLAFPELEITLTRILN</sequence>